<evidence type="ECO:0000256" key="2">
    <source>
        <dbReference type="ARBA" id="ARBA00009347"/>
    </source>
</evidence>
<dbReference type="InterPro" id="IPR037069">
    <property type="entry name" value="AcylCoA_DH/ox_N_sf"/>
</dbReference>
<dbReference type="PANTHER" id="PTHR43884:SF20">
    <property type="entry name" value="ACYL-COA DEHYDROGENASE FADE28"/>
    <property type="match status" value="1"/>
</dbReference>
<dbReference type="AlphaFoldDB" id="A0A2U9PPY7"/>
<dbReference type="SUPFAM" id="SSF47203">
    <property type="entry name" value="Acyl-CoA dehydrogenase C-terminal domain-like"/>
    <property type="match status" value="1"/>
</dbReference>
<dbReference type="InterPro" id="IPR009075">
    <property type="entry name" value="AcylCo_DH/oxidase_C"/>
</dbReference>
<proteinExistence type="inferred from homology"/>
<name>A0A2U9PPY7_MYCSE</name>
<evidence type="ECO:0000313" key="8">
    <source>
        <dbReference type="Proteomes" id="UP000011200"/>
    </source>
</evidence>
<dbReference type="Proteomes" id="UP000011200">
    <property type="component" value="Chromosome"/>
</dbReference>
<evidence type="ECO:0000256" key="3">
    <source>
        <dbReference type="ARBA" id="ARBA00022630"/>
    </source>
</evidence>
<feature type="domain" description="Acyl-CoA dehydrogenase/oxidase C-terminal" evidence="6">
    <location>
        <begin position="183"/>
        <end position="301"/>
    </location>
</feature>
<comment type="cofactor">
    <cofactor evidence="1">
        <name>FAD</name>
        <dbReference type="ChEBI" id="CHEBI:57692"/>
    </cofactor>
</comment>
<dbReference type="Gene3D" id="1.10.540.10">
    <property type="entry name" value="Acyl-CoA dehydrogenase/oxidase, N-terminal domain"/>
    <property type="match status" value="1"/>
</dbReference>
<evidence type="ECO:0000256" key="5">
    <source>
        <dbReference type="ARBA" id="ARBA00023002"/>
    </source>
</evidence>
<evidence type="ECO:0000313" key="7">
    <source>
        <dbReference type="EMBL" id="AWT53801.1"/>
    </source>
</evidence>
<dbReference type="InterPro" id="IPR036250">
    <property type="entry name" value="AcylCo_DH-like_C"/>
</dbReference>
<keyword evidence="4" id="KW-0274">FAD</keyword>
<dbReference type="PANTHER" id="PTHR43884">
    <property type="entry name" value="ACYL-COA DEHYDROGENASE"/>
    <property type="match status" value="1"/>
</dbReference>
<organism evidence="7 8">
    <name type="scientific">Mycolicibacterium smegmatis (strain MKD8)</name>
    <name type="common">Mycobacterium smegmatis</name>
    <dbReference type="NCBI Taxonomy" id="1214915"/>
    <lineage>
        <taxon>Bacteria</taxon>
        <taxon>Bacillati</taxon>
        <taxon>Actinomycetota</taxon>
        <taxon>Actinomycetes</taxon>
        <taxon>Mycobacteriales</taxon>
        <taxon>Mycobacteriaceae</taxon>
        <taxon>Mycolicibacterium</taxon>
    </lineage>
</organism>
<keyword evidence="3" id="KW-0285">Flavoprotein</keyword>
<dbReference type="Gene3D" id="1.20.140.10">
    <property type="entry name" value="Butyryl-CoA Dehydrogenase, subunit A, domain 3"/>
    <property type="match status" value="1"/>
</dbReference>
<dbReference type="InterPro" id="IPR009100">
    <property type="entry name" value="AcylCoA_DH/oxidase_NM_dom_sf"/>
</dbReference>
<dbReference type="RefSeq" id="WP_003894240.1">
    <property type="nucleotide sequence ID" value="NZ_CP027541.1"/>
</dbReference>
<evidence type="ECO:0000256" key="1">
    <source>
        <dbReference type="ARBA" id="ARBA00001974"/>
    </source>
</evidence>
<reference evidence="8" key="2">
    <citation type="submission" date="2018-03" db="EMBL/GenBank/DDBJ databases">
        <authorList>
            <person name="Derbyshire K."/>
            <person name="Gray T.A."/>
            <person name="Champion M."/>
        </authorList>
    </citation>
    <scope>NUCLEOTIDE SEQUENCE [LARGE SCALE GENOMIC DNA]</scope>
    <source>
        <strain evidence="8">MKD8</strain>
    </source>
</reference>
<comment type="similarity">
    <text evidence="2">Belongs to the acyl-CoA dehydrogenase family.</text>
</comment>
<dbReference type="SUPFAM" id="SSF56645">
    <property type="entry name" value="Acyl-CoA dehydrogenase NM domain-like"/>
    <property type="match status" value="1"/>
</dbReference>
<evidence type="ECO:0000256" key="4">
    <source>
        <dbReference type="ARBA" id="ARBA00022827"/>
    </source>
</evidence>
<reference evidence="7 8" key="1">
    <citation type="journal article" date="2013" name="Genome Announc.">
        <title>Draft genome sequence of MKD8, a conjugal recipient Mycobacterium smegmatis strain.</title>
        <authorList>
            <person name="Gray T.A."/>
            <person name="Palumbo M.J."/>
            <person name="Derbyshire K.M."/>
        </authorList>
    </citation>
    <scope>NUCLEOTIDE SEQUENCE [LARGE SCALE GENOMIC DNA]</scope>
    <source>
        <strain evidence="7 8">MKD8</strain>
    </source>
</reference>
<keyword evidence="5" id="KW-0560">Oxidoreductase</keyword>
<dbReference type="EMBL" id="CP027541">
    <property type="protein sequence ID" value="AWT53801.1"/>
    <property type="molecule type" value="Genomic_DNA"/>
</dbReference>
<dbReference type="GO" id="GO:0003995">
    <property type="term" value="F:acyl-CoA dehydrogenase activity"/>
    <property type="evidence" value="ECO:0007669"/>
    <property type="project" value="TreeGrafter"/>
</dbReference>
<dbReference type="Pfam" id="PF00441">
    <property type="entry name" value="Acyl-CoA_dh_1"/>
    <property type="match status" value="1"/>
</dbReference>
<gene>
    <name evidence="7" type="ORF">D806_028270</name>
</gene>
<protein>
    <submittedName>
        <fullName evidence="7">Putative acyl-CoA dehydrogenase</fullName>
    </submittedName>
</protein>
<dbReference type="GO" id="GO:0050660">
    <property type="term" value="F:flavin adenine dinucleotide binding"/>
    <property type="evidence" value="ECO:0007669"/>
    <property type="project" value="InterPro"/>
</dbReference>
<accession>A0A2U9PPY7</accession>
<evidence type="ECO:0000259" key="6">
    <source>
        <dbReference type="Pfam" id="PF00441"/>
    </source>
</evidence>
<sequence length="333" mass="35017">MTVDAELVTMMNAVFADHRTAHGPTAGPELWDQLRTLGLARLTGTEDTGGSGAGWHEAAELMAAAVRSGVRVGLPEHDLLACWLLEVAGLAVDDKTRTVALLDGSGTATAVPWASTAQRIVLVWRTETGEHRVADVDAGQVRITAGANMIGEARDTVSADVPADGATVSEDTVTTLHLKAALVRAVQVCAAMDTILELAVEHSSSRTQFGRPLAKFQAIQHMISDIAAEATLARTATEAALTAAVGTTWSAPDLEFLVAVARSCCGHAASVVVRNAHQVFGAIGTTAEHRLHEYTRAALAWRGEFGSVRSWDERVTTAALRAGGAGLWELITS</sequence>